<dbReference type="PANTHER" id="PTHR12815">
    <property type="entry name" value="SORTING AND ASSEMBLY MACHINERY SAMM50 PROTEIN FAMILY MEMBER"/>
    <property type="match status" value="1"/>
</dbReference>
<dbReference type="PANTHER" id="PTHR12815:SF47">
    <property type="entry name" value="TRANSLOCATION AND ASSEMBLY MODULE SUBUNIT TAMA"/>
    <property type="match status" value="1"/>
</dbReference>
<dbReference type="Pfam" id="PF17243">
    <property type="entry name" value="POTRA_TamA_1"/>
    <property type="match status" value="1"/>
</dbReference>
<proteinExistence type="inferred from homology"/>
<evidence type="ECO:0000256" key="8">
    <source>
        <dbReference type="ARBA" id="ARBA00023237"/>
    </source>
</evidence>
<evidence type="ECO:0000259" key="11">
    <source>
        <dbReference type="Pfam" id="PF01103"/>
    </source>
</evidence>
<organism evidence="13 14">
    <name type="scientific">Marinobacterium zhoushanense</name>
    <dbReference type="NCBI Taxonomy" id="1679163"/>
    <lineage>
        <taxon>Bacteria</taxon>
        <taxon>Pseudomonadati</taxon>
        <taxon>Pseudomonadota</taxon>
        <taxon>Gammaproteobacteria</taxon>
        <taxon>Oceanospirillales</taxon>
        <taxon>Oceanospirillaceae</taxon>
        <taxon>Marinobacterium</taxon>
    </lineage>
</organism>
<evidence type="ECO:0000256" key="4">
    <source>
        <dbReference type="ARBA" id="ARBA00022452"/>
    </source>
</evidence>
<gene>
    <name evidence="13" type="ORF">GCM10011352_09900</name>
</gene>
<keyword evidence="4" id="KW-1134">Transmembrane beta strand</keyword>
<dbReference type="Pfam" id="PF01103">
    <property type="entry name" value="Omp85"/>
    <property type="match status" value="1"/>
</dbReference>
<dbReference type="InterPro" id="IPR000184">
    <property type="entry name" value="Bac_surfAg_D15"/>
</dbReference>
<comment type="similarity">
    <text evidence="2">Belongs to the TamA family.</text>
</comment>
<keyword evidence="7" id="KW-0472">Membrane</keyword>
<feature type="domain" description="TamA POTRA" evidence="12">
    <location>
        <begin position="47"/>
        <end position="125"/>
    </location>
</feature>
<evidence type="ECO:0000256" key="9">
    <source>
        <dbReference type="ARBA" id="ARBA00033063"/>
    </source>
</evidence>
<evidence type="ECO:0000256" key="5">
    <source>
        <dbReference type="ARBA" id="ARBA00022692"/>
    </source>
</evidence>
<comment type="subcellular location">
    <subcellularLocation>
        <location evidence="1">Cell outer membrane</location>
    </subcellularLocation>
</comment>
<keyword evidence="5" id="KW-0812">Transmembrane</keyword>
<keyword evidence="8" id="KW-0998">Cell outer membrane</keyword>
<dbReference type="InterPro" id="IPR035243">
    <property type="entry name" value="TamA_POTRA_Dom_1"/>
</dbReference>
<evidence type="ECO:0000313" key="14">
    <source>
        <dbReference type="Proteomes" id="UP000629025"/>
    </source>
</evidence>
<evidence type="ECO:0000256" key="7">
    <source>
        <dbReference type="ARBA" id="ARBA00023136"/>
    </source>
</evidence>
<evidence type="ECO:0000256" key="6">
    <source>
        <dbReference type="ARBA" id="ARBA00022729"/>
    </source>
</evidence>
<evidence type="ECO:0000256" key="1">
    <source>
        <dbReference type="ARBA" id="ARBA00004442"/>
    </source>
</evidence>
<feature type="domain" description="Bacterial surface antigen (D15)" evidence="11">
    <location>
        <begin position="379"/>
        <end position="595"/>
    </location>
</feature>
<keyword evidence="14" id="KW-1185">Reference proteome</keyword>
<dbReference type="Gene3D" id="2.40.160.50">
    <property type="entry name" value="membrane protein fhac: a member of the omp85/tpsb transporter family"/>
    <property type="match status" value="1"/>
</dbReference>
<dbReference type="RefSeq" id="WP_188746016.1">
    <property type="nucleotide sequence ID" value="NZ_BMIJ01000002.1"/>
</dbReference>
<evidence type="ECO:0000259" key="12">
    <source>
        <dbReference type="Pfam" id="PF17243"/>
    </source>
</evidence>
<dbReference type="InterPro" id="IPR039910">
    <property type="entry name" value="D15-like"/>
</dbReference>
<evidence type="ECO:0000256" key="10">
    <source>
        <dbReference type="ARBA" id="ARBA00093548"/>
    </source>
</evidence>
<comment type="subunit">
    <text evidence="10">Interacts with TamB to form the translocation and assembly module (TAM).</text>
</comment>
<sequence>MLLRTILSTIELVRAPGSKLGLASAILALLLLGGSVASTADAAEGLEVVVEGIGGDLESNVRAHLSLSSLDGDAPLPSASRIRYLHRQAAKEVDAGLRPLGYFNSRVEAELAQTEQGWRAIYTIDAGPRAVVRRSELDVTGAGASEPLLNNWLHEPALQPGTPLDQQAYESIKTELLEQAAGLGYYEAGFSEALILVDLPSNSADIKLSFDTGPLYRLAEIQFNEVPIREALLQRYRTLADGEPVATDRLLEMQRGLVDSGYFSGVEVQPLWDQADDQQLVPVQVYLTPDERTAYRFGAGYGTDTGARLSASQRRRWVNDRGHRMESILRLSEVTNTLLFNYEIPGQDPVSDTYLGRAAYEQEQTDTTDSETWRIAAQEQRARGRQRWHWGLGLEQETFRFGSEEESTMLLVPEGGWSMVDTDNRLNPSRGYRLSADLSAAEESLLSDTSFVQLEVSGKAVYSPIPDLRLLARLDLGVTATTDFNRIPASRRFFTGGDNTVRGYGYKELGPTDTDGEVRGGRYLLAGSLEFDYRVAPKWRGAVFWDMGNAFDSLDTPLKNSAGIGGRWQSPVGPVRVDLAKPLDDSGFRIHFTLGPDL</sequence>
<evidence type="ECO:0000256" key="3">
    <source>
        <dbReference type="ARBA" id="ARBA00015419"/>
    </source>
</evidence>
<dbReference type="Proteomes" id="UP000629025">
    <property type="component" value="Unassembled WGS sequence"/>
</dbReference>
<protein>
    <recommendedName>
        <fullName evidence="3">Translocation and assembly module subunit TamA</fullName>
    </recommendedName>
    <alternativeName>
        <fullName evidence="9">Autotransporter assembly factor TamA</fullName>
    </alternativeName>
</protein>
<name>A0ABQ1K3H2_9GAMM</name>
<evidence type="ECO:0000256" key="2">
    <source>
        <dbReference type="ARBA" id="ARBA00010248"/>
    </source>
</evidence>
<reference evidence="14" key="1">
    <citation type="journal article" date="2019" name="Int. J. Syst. Evol. Microbiol.">
        <title>The Global Catalogue of Microorganisms (GCM) 10K type strain sequencing project: providing services to taxonomists for standard genome sequencing and annotation.</title>
        <authorList>
            <consortium name="The Broad Institute Genomics Platform"/>
            <consortium name="The Broad Institute Genome Sequencing Center for Infectious Disease"/>
            <person name="Wu L."/>
            <person name="Ma J."/>
        </authorList>
    </citation>
    <scope>NUCLEOTIDE SEQUENCE [LARGE SCALE GENOMIC DNA]</scope>
    <source>
        <strain evidence="14">CGMCC 1.15341</strain>
    </source>
</reference>
<keyword evidence="6" id="KW-0732">Signal</keyword>
<comment type="caution">
    <text evidence="13">The sequence shown here is derived from an EMBL/GenBank/DDBJ whole genome shotgun (WGS) entry which is preliminary data.</text>
</comment>
<dbReference type="Gene3D" id="3.10.20.310">
    <property type="entry name" value="membrane protein fhac"/>
    <property type="match status" value="3"/>
</dbReference>
<accession>A0ABQ1K3H2</accession>
<dbReference type="EMBL" id="BMIJ01000002">
    <property type="protein sequence ID" value="GGB86038.1"/>
    <property type="molecule type" value="Genomic_DNA"/>
</dbReference>
<evidence type="ECO:0000313" key="13">
    <source>
        <dbReference type="EMBL" id="GGB86038.1"/>
    </source>
</evidence>